<accession>A0A3A8NKJ4</accession>
<organism evidence="2 3">
    <name type="scientific">Corallococcus sicarius</name>
    <dbReference type="NCBI Taxonomy" id="2316726"/>
    <lineage>
        <taxon>Bacteria</taxon>
        <taxon>Pseudomonadati</taxon>
        <taxon>Myxococcota</taxon>
        <taxon>Myxococcia</taxon>
        <taxon>Myxococcales</taxon>
        <taxon>Cystobacterineae</taxon>
        <taxon>Myxococcaceae</taxon>
        <taxon>Corallococcus</taxon>
    </lineage>
</organism>
<comment type="caution">
    <text evidence="2">The sequence shown here is derived from an EMBL/GenBank/DDBJ whole genome shotgun (WGS) entry which is preliminary data.</text>
</comment>
<dbReference type="AlphaFoldDB" id="A0A3A8NKJ4"/>
<feature type="region of interest" description="Disordered" evidence="1">
    <location>
        <begin position="1"/>
        <end position="50"/>
    </location>
</feature>
<evidence type="ECO:0000313" key="2">
    <source>
        <dbReference type="EMBL" id="RKH44877.1"/>
    </source>
</evidence>
<proteinExistence type="predicted"/>
<sequence>MPGINIKNIPLPTASKNGSTPTQEPDTRGKEEPSTGGTTPPSTGTGVMGGVAGVLNKAFEEKRNSDTFG</sequence>
<name>A0A3A8NKJ4_9BACT</name>
<feature type="compositionally biased region" description="Low complexity" evidence="1">
    <location>
        <begin position="34"/>
        <end position="45"/>
    </location>
</feature>
<keyword evidence="3" id="KW-1185">Reference proteome</keyword>
<evidence type="ECO:0000256" key="1">
    <source>
        <dbReference type="SAM" id="MobiDB-lite"/>
    </source>
</evidence>
<dbReference type="EMBL" id="RAWG01000043">
    <property type="protein sequence ID" value="RKH44877.1"/>
    <property type="molecule type" value="Genomic_DNA"/>
</dbReference>
<feature type="compositionally biased region" description="Polar residues" evidence="1">
    <location>
        <begin position="14"/>
        <end position="24"/>
    </location>
</feature>
<dbReference type="Proteomes" id="UP000273405">
    <property type="component" value="Unassembled WGS sequence"/>
</dbReference>
<gene>
    <name evidence="2" type="ORF">D7X12_09385</name>
</gene>
<protein>
    <submittedName>
        <fullName evidence="2">Uncharacterized protein</fullName>
    </submittedName>
</protein>
<dbReference type="RefSeq" id="WP_120624925.1">
    <property type="nucleotide sequence ID" value="NZ_RAWG01000043.1"/>
</dbReference>
<evidence type="ECO:0000313" key="3">
    <source>
        <dbReference type="Proteomes" id="UP000273405"/>
    </source>
</evidence>
<reference evidence="3" key="1">
    <citation type="submission" date="2018-09" db="EMBL/GenBank/DDBJ databases">
        <authorList>
            <person name="Livingstone P.G."/>
            <person name="Whitworth D.E."/>
        </authorList>
    </citation>
    <scope>NUCLEOTIDE SEQUENCE [LARGE SCALE GENOMIC DNA]</scope>
    <source>
        <strain evidence="3">CA040B</strain>
    </source>
</reference>